<accession>A0A9D9I3V1</accession>
<organism evidence="2 3">
    <name type="scientific">Candidatus Merdivivens pullistercoris</name>
    <dbReference type="NCBI Taxonomy" id="2840873"/>
    <lineage>
        <taxon>Bacteria</taxon>
        <taxon>Pseudomonadati</taxon>
        <taxon>Bacteroidota</taxon>
        <taxon>Bacteroidia</taxon>
        <taxon>Bacteroidales</taxon>
        <taxon>Muribaculaceae</taxon>
        <taxon>Muribaculaceae incertae sedis</taxon>
        <taxon>Candidatus Merdivivens</taxon>
    </lineage>
</organism>
<reference evidence="2" key="1">
    <citation type="submission" date="2020-10" db="EMBL/GenBank/DDBJ databases">
        <authorList>
            <person name="Gilroy R."/>
        </authorList>
    </citation>
    <scope>NUCLEOTIDE SEQUENCE</scope>
    <source>
        <strain evidence="2">10037</strain>
    </source>
</reference>
<evidence type="ECO:0000313" key="2">
    <source>
        <dbReference type="EMBL" id="MBO8464754.1"/>
    </source>
</evidence>
<dbReference type="AlphaFoldDB" id="A0A9D9I3V1"/>
<dbReference type="CDD" id="cd03443">
    <property type="entry name" value="PaaI_thioesterase"/>
    <property type="match status" value="1"/>
</dbReference>
<protein>
    <submittedName>
        <fullName evidence="2">PaaI family thioesterase</fullName>
    </submittedName>
</protein>
<dbReference type="InterPro" id="IPR029069">
    <property type="entry name" value="HotDog_dom_sf"/>
</dbReference>
<proteinExistence type="predicted"/>
<dbReference type="SUPFAM" id="SSF54637">
    <property type="entry name" value="Thioesterase/thiol ester dehydrase-isomerase"/>
    <property type="match status" value="1"/>
</dbReference>
<dbReference type="PANTHER" id="PTHR47260:SF1">
    <property type="entry name" value="UPF0644 PROTEIN PB2B4.06"/>
    <property type="match status" value="1"/>
</dbReference>
<dbReference type="InterPro" id="IPR006683">
    <property type="entry name" value="Thioestr_dom"/>
</dbReference>
<dbReference type="Pfam" id="PF03061">
    <property type="entry name" value="4HBT"/>
    <property type="match status" value="1"/>
</dbReference>
<name>A0A9D9I3V1_9BACT</name>
<sequence length="176" mass="20340">MDKILNPWCNVDGYLCFGCSPDNPAGVKMEFYEDRDEIVSVWQPRPEFQGWLDTLHGGIQAVLLDEICAWVVTRKLQTTGVTSKMETRYRRPVKTDEGTIEIRASLKEMRHNIAIIEARLYDHSGRLCTEATCTYFTYPQEEVRENMFFLGCETEKEHEEKLKTGHAGQKTRNTAQ</sequence>
<comment type="caution">
    <text evidence="2">The sequence shown here is derived from an EMBL/GenBank/DDBJ whole genome shotgun (WGS) entry which is preliminary data.</text>
</comment>
<evidence type="ECO:0000313" key="3">
    <source>
        <dbReference type="Proteomes" id="UP000823597"/>
    </source>
</evidence>
<dbReference type="InterPro" id="IPR052061">
    <property type="entry name" value="PTE-AB_protein"/>
</dbReference>
<evidence type="ECO:0000259" key="1">
    <source>
        <dbReference type="Pfam" id="PF03061"/>
    </source>
</evidence>
<dbReference type="Gene3D" id="3.10.129.10">
    <property type="entry name" value="Hotdog Thioesterase"/>
    <property type="match status" value="1"/>
</dbReference>
<dbReference type="GO" id="GO:0016790">
    <property type="term" value="F:thiolester hydrolase activity"/>
    <property type="evidence" value="ECO:0007669"/>
    <property type="project" value="UniProtKB-ARBA"/>
</dbReference>
<dbReference type="EMBL" id="JADIME010000021">
    <property type="protein sequence ID" value="MBO8464754.1"/>
    <property type="molecule type" value="Genomic_DNA"/>
</dbReference>
<gene>
    <name evidence="2" type="ORF">IAB93_02000</name>
</gene>
<feature type="domain" description="Thioesterase" evidence="1">
    <location>
        <begin position="54"/>
        <end position="128"/>
    </location>
</feature>
<dbReference type="PANTHER" id="PTHR47260">
    <property type="entry name" value="UPF0644 PROTEIN PB2B4.06"/>
    <property type="match status" value="1"/>
</dbReference>
<dbReference type="Proteomes" id="UP000823597">
    <property type="component" value="Unassembled WGS sequence"/>
</dbReference>
<reference evidence="2" key="2">
    <citation type="journal article" date="2021" name="PeerJ">
        <title>Extensive microbial diversity within the chicken gut microbiome revealed by metagenomics and culture.</title>
        <authorList>
            <person name="Gilroy R."/>
            <person name="Ravi A."/>
            <person name="Getino M."/>
            <person name="Pursley I."/>
            <person name="Horton D.L."/>
            <person name="Alikhan N.F."/>
            <person name="Baker D."/>
            <person name="Gharbi K."/>
            <person name="Hall N."/>
            <person name="Watson M."/>
            <person name="Adriaenssens E.M."/>
            <person name="Foster-Nyarko E."/>
            <person name="Jarju S."/>
            <person name="Secka A."/>
            <person name="Antonio M."/>
            <person name="Oren A."/>
            <person name="Chaudhuri R.R."/>
            <person name="La Ragione R."/>
            <person name="Hildebrand F."/>
            <person name="Pallen M.J."/>
        </authorList>
    </citation>
    <scope>NUCLEOTIDE SEQUENCE</scope>
    <source>
        <strain evidence="2">10037</strain>
    </source>
</reference>